<feature type="region of interest" description="Disordered" evidence="3">
    <location>
        <begin position="1"/>
        <end position="52"/>
    </location>
</feature>
<dbReference type="STRING" id="735517.SAMN05444272_1362"/>
<comment type="cofactor">
    <cofactor evidence="1">
        <name>pyridoxal 5'-phosphate</name>
        <dbReference type="ChEBI" id="CHEBI:597326"/>
    </cofactor>
</comment>
<dbReference type="InterPro" id="IPR015424">
    <property type="entry name" value="PyrdxlP-dep_Trfase"/>
</dbReference>
<feature type="compositionally biased region" description="Basic and acidic residues" evidence="3">
    <location>
        <begin position="1"/>
        <end position="18"/>
    </location>
</feature>
<accession>A0A1M7D3Z1</accession>
<evidence type="ECO:0000259" key="4">
    <source>
        <dbReference type="Pfam" id="PF00155"/>
    </source>
</evidence>
<keyword evidence="2" id="KW-0808">Transferase</keyword>
<dbReference type="SUPFAM" id="SSF53383">
    <property type="entry name" value="PLP-dependent transferases"/>
    <property type="match status" value="1"/>
</dbReference>
<dbReference type="Pfam" id="PF00155">
    <property type="entry name" value="Aminotran_1_2"/>
    <property type="match status" value="1"/>
</dbReference>
<feature type="domain" description="Aminotransferase class I/classII large" evidence="4">
    <location>
        <begin position="98"/>
        <end position="437"/>
    </location>
</feature>
<dbReference type="InterPro" id="IPR015422">
    <property type="entry name" value="PyrdxlP-dep_Trfase_small"/>
</dbReference>
<dbReference type="GO" id="GO:0016740">
    <property type="term" value="F:transferase activity"/>
    <property type="evidence" value="ECO:0007669"/>
    <property type="project" value="UniProtKB-KW"/>
</dbReference>
<dbReference type="InterPro" id="IPR050087">
    <property type="entry name" value="AON_synthase_class-II"/>
</dbReference>
<keyword evidence="6" id="KW-1185">Reference proteome</keyword>
<evidence type="ECO:0000256" key="3">
    <source>
        <dbReference type="SAM" id="MobiDB-lite"/>
    </source>
</evidence>
<evidence type="ECO:0000313" key="5">
    <source>
        <dbReference type="EMBL" id="SHL74174.1"/>
    </source>
</evidence>
<dbReference type="PANTHER" id="PTHR13693">
    <property type="entry name" value="CLASS II AMINOTRANSFERASE/8-AMINO-7-OXONONANOATE SYNTHASE"/>
    <property type="match status" value="1"/>
</dbReference>
<gene>
    <name evidence="5" type="ORF">SAMN05444272_1362</name>
</gene>
<proteinExistence type="predicted"/>
<organism evidence="5 6">
    <name type="scientific">Roseibium suaedae</name>
    <dbReference type="NCBI Taxonomy" id="735517"/>
    <lineage>
        <taxon>Bacteria</taxon>
        <taxon>Pseudomonadati</taxon>
        <taxon>Pseudomonadota</taxon>
        <taxon>Alphaproteobacteria</taxon>
        <taxon>Hyphomicrobiales</taxon>
        <taxon>Stappiaceae</taxon>
        <taxon>Roseibium</taxon>
    </lineage>
</organism>
<reference evidence="5 6" key="1">
    <citation type="submission" date="2016-11" db="EMBL/GenBank/DDBJ databases">
        <authorList>
            <person name="Jaros S."/>
            <person name="Januszkiewicz K."/>
            <person name="Wedrychowicz H."/>
        </authorList>
    </citation>
    <scope>NUCLEOTIDE SEQUENCE [LARGE SCALE GENOMIC DNA]</scope>
    <source>
        <strain evidence="5 6">DSM 22153</strain>
    </source>
</reference>
<evidence type="ECO:0000256" key="1">
    <source>
        <dbReference type="ARBA" id="ARBA00001933"/>
    </source>
</evidence>
<dbReference type="Proteomes" id="UP000186002">
    <property type="component" value="Unassembled WGS sequence"/>
</dbReference>
<dbReference type="EMBL" id="FRBW01000001">
    <property type="protein sequence ID" value="SHL74174.1"/>
    <property type="molecule type" value="Genomic_DNA"/>
</dbReference>
<dbReference type="Gene3D" id="3.90.1150.10">
    <property type="entry name" value="Aspartate Aminotransferase, domain 1"/>
    <property type="match status" value="1"/>
</dbReference>
<dbReference type="RefSeq" id="WP_073010399.1">
    <property type="nucleotide sequence ID" value="NZ_FRBW01000001.1"/>
</dbReference>
<dbReference type="InterPro" id="IPR004839">
    <property type="entry name" value="Aminotransferase_I/II_large"/>
</dbReference>
<dbReference type="PANTHER" id="PTHR13693:SF3">
    <property type="entry name" value="LD36009P"/>
    <property type="match status" value="1"/>
</dbReference>
<evidence type="ECO:0000256" key="2">
    <source>
        <dbReference type="ARBA" id="ARBA00022679"/>
    </source>
</evidence>
<dbReference type="InterPro" id="IPR015421">
    <property type="entry name" value="PyrdxlP-dep_Trfase_major"/>
</dbReference>
<protein>
    <submittedName>
        <fullName evidence="5">8-amino-7-oxononanoate synthase</fullName>
    </submittedName>
</protein>
<dbReference type="OrthoDB" id="9807157at2"/>
<evidence type="ECO:0000313" key="6">
    <source>
        <dbReference type="Proteomes" id="UP000186002"/>
    </source>
</evidence>
<name>A0A1M7D3Z1_9HYPH</name>
<sequence>MSDEKTKAAGSDRTKLMDSLRAGRKSARERRPDSEAGAATTAQPPKKKAYDFRQLPQVKQLQVQRAAADMMGIANPFFRPHDGLAAGTTLIDGEIYDNFASYNYLGLNGHPEVNSAAEEAIRTFGTSVSASRIVAGERPGHAELEAALARIHGVEASIVMVSGHATNVTTIGHLMNKGDLILTDSLVHNSIAEGARLSGATRINFPHDDLDALERLLAENRHKFENVLIAVEGLYSMDGDFPDLKRVVRLKQNYDAWLLVDEAHSIGVLGKRGHGIAEHFGIDPTEVEIWMGTLSKTFSSCGGYIAGSKVLCDYLRVTAPGFVFSVGLSPALTAAAIKSAEVMEREPERVAKLQTNGQLFLKLAREAGLDTGPSAGYSVVPVIVGDSVNAAILSNKLLERGINALPIIFPAVAEKSARIRFFITSEHTEDQIRRAVDVTAEELAKLKTGGTTFDRLKQAAK</sequence>
<dbReference type="AlphaFoldDB" id="A0A1M7D3Z1"/>
<dbReference type="GO" id="GO:0030170">
    <property type="term" value="F:pyridoxal phosphate binding"/>
    <property type="evidence" value="ECO:0007669"/>
    <property type="project" value="InterPro"/>
</dbReference>
<dbReference type="Gene3D" id="3.40.640.10">
    <property type="entry name" value="Type I PLP-dependent aspartate aminotransferase-like (Major domain)"/>
    <property type="match status" value="1"/>
</dbReference>
<dbReference type="CDD" id="cd06454">
    <property type="entry name" value="KBL_like"/>
    <property type="match status" value="1"/>
</dbReference>